<accession>A0A3B1CNC4</accession>
<name>A0A3B1CNC4_9ZZZZ</name>
<gene>
    <name evidence="1" type="ORF">MNBD_NITROSPINAE02-1027</name>
</gene>
<sequence length="470" mass="52008">MGNKIRLVHCTLATGIGGGMERMDALYHQYLDRAVYDPVFVAMGEKDEKVEQCDTSIDFVYTGLDDRFQKLIRLFAEADIVQFSGGFDPLVCEAARLARVPVLIELLHLTEQGQLFDKIDLSICVSRTVEKIQPDKNRTAIIYNGIDIGSYPFRDERGDDGKIIIIEASRREKPKYFHLDELAEEVLAIDPSIEIWMAGRGHEGESTDRVKLLGLRSDIASLYRQADFMALFSVEEPFGLVALEAMASGCAPIVSDDGGLAEIVTDGVDGWLAPVGRGKMPIVETITRAVAAYRTDEFEKIRRAARATVEQKFSPEKCIREYEKIYLKLIQKKGRRQKPGPAKAKPTPEALTGDALFFFNKGDWDRIEKTAQAMTGCDMPISNSLCAGVMEKIAAQAAVNSRREVADKIYTKLIESAPYDQKIALLAAQNLLESGRAGDAFRALCDGADRMPGAAELASVRDLLKEKLGL</sequence>
<proteinExistence type="predicted"/>
<dbReference type="Gene3D" id="3.40.50.2000">
    <property type="entry name" value="Glycogen Phosphorylase B"/>
    <property type="match status" value="2"/>
</dbReference>
<dbReference type="CDD" id="cd03801">
    <property type="entry name" value="GT4_PimA-like"/>
    <property type="match status" value="1"/>
</dbReference>
<reference evidence="1" key="1">
    <citation type="submission" date="2018-06" db="EMBL/GenBank/DDBJ databases">
        <authorList>
            <person name="Zhirakovskaya E."/>
        </authorList>
    </citation>
    <scope>NUCLEOTIDE SEQUENCE</scope>
</reference>
<dbReference type="EMBL" id="UOGE01000055">
    <property type="protein sequence ID" value="VAX20405.1"/>
    <property type="molecule type" value="Genomic_DNA"/>
</dbReference>
<dbReference type="GO" id="GO:0016757">
    <property type="term" value="F:glycosyltransferase activity"/>
    <property type="evidence" value="ECO:0007669"/>
    <property type="project" value="InterPro"/>
</dbReference>
<evidence type="ECO:0000313" key="1">
    <source>
        <dbReference type="EMBL" id="VAX20405.1"/>
    </source>
</evidence>
<dbReference type="Pfam" id="PF13692">
    <property type="entry name" value="Glyco_trans_1_4"/>
    <property type="match status" value="1"/>
</dbReference>
<protein>
    <submittedName>
        <fullName evidence="1">Uncharacterized protein</fullName>
    </submittedName>
</protein>
<organism evidence="1">
    <name type="scientific">hydrothermal vent metagenome</name>
    <dbReference type="NCBI Taxonomy" id="652676"/>
    <lineage>
        <taxon>unclassified sequences</taxon>
        <taxon>metagenomes</taxon>
        <taxon>ecological metagenomes</taxon>
    </lineage>
</organism>
<dbReference type="SUPFAM" id="SSF53756">
    <property type="entry name" value="UDP-Glycosyltransferase/glycogen phosphorylase"/>
    <property type="match status" value="1"/>
</dbReference>
<dbReference type="PANTHER" id="PTHR12526">
    <property type="entry name" value="GLYCOSYLTRANSFERASE"/>
    <property type="match status" value="1"/>
</dbReference>
<dbReference type="PANTHER" id="PTHR12526:SF630">
    <property type="entry name" value="GLYCOSYLTRANSFERASE"/>
    <property type="match status" value="1"/>
</dbReference>
<dbReference type="AlphaFoldDB" id="A0A3B1CNC4"/>